<evidence type="ECO:0000313" key="2">
    <source>
        <dbReference type="Proteomes" id="UP001055811"/>
    </source>
</evidence>
<name>A0ACB9H7U5_CICIN</name>
<comment type="caution">
    <text evidence="1">The sequence shown here is derived from an EMBL/GenBank/DDBJ whole genome shotgun (WGS) entry which is preliminary data.</text>
</comment>
<organism evidence="1 2">
    <name type="scientific">Cichorium intybus</name>
    <name type="common">Chicory</name>
    <dbReference type="NCBI Taxonomy" id="13427"/>
    <lineage>
        <taxon>Eukaryota</taxon>
        <taxon>Viridiplantae</taxon>
        <taxon>Streptophyta</taxon>
        <taxon>Embryophyta</taxon>
        <taxon>Tracheophyta</taxon>
        <taxon>Spermatophyta</taxon>
        <taxon>Magnoliopsida</taxon>
        <taxon>eudicotyledons</taxon>
        <taxon>Gunneridae</taxon>
        <taxon>Pentapetalae</taxon>
        <taxon>asterids</taxon>
        <taxon>campanulids</taxon>
        <taxon>Asterales</taxon>
        <taxon>Asteraceae</taxon>
        <taxon>Cichorioideae</taxon>
        <taxon>Cichorieae</taxon>
        <taxon>Cichoriinae</taxon>
        <taxon>Cichorium</taxon>
    </lineage>
</organism>
<proteinExistence type="predicted"/>
<gene>
    <name evidence="1" type="ORF">L2E82_05275</name>
</gene>
<protein>
    <submittedName>
        <fullName evidence="1">Uncharacterized protein</fullName>
    </submittedName>
</protein>
<evidence type="ECO:0000313" key="1">
    <source>
        <dbReference type="EMBL" id="KAI3791503.1"/>
    </source>
</evidence>
<keyword evidence="2" id="KW-1185">Reference proteome</keyword>
<reference evidence="1 2" key="2">
    <citation type="journal article" date="2022" name="Mol. Ecol. Resour.">
        <title>The genomes of chicory, endive, great burdock and yacon provide insights into Asteraceae paleo-polyploidization history and plant inulin production.</title>
        <authorList>
            <person name="Fan W."/>
            <person name="Wang S."/>
            <person name="Wang H."/>
            <person name="Wang A."/>
            <person name="Jiang F."/>
            <person name="Liu H."/>
            <person name="Zhao H."/>
            <person name="Xu D."/>
            <person name="Zhang Y."/>
        </authorList>
    </citation>
    <scope>NUCLEOTIDE SEQUENCE [LARGE SCALE GENOMIC DNA]</scope>
    <source>
        <strain evidence="2">cv. Punajuju</strain>
        <tissue evidence="1">Leaves</tissue>
    </source>
</reference>
<sequence length="172" mass="18703">MFVCINCCFQIDITSSLLAPLSLLGLFLALQLTSQSAHRLQLQLFTSQGGVFQGSLSKKRKLDNYENFKPSCPNAPRKLMPEFIDPHPSSLQNFSVPTSVPVDDLAPTFDLNISAHNSNPSESDMCSSTNEIESLIKIGNGVGFQISEENIEILEGHTSKDINGAGDTVVCQ</sequence>
<dbReference type="Proteomes" id="UP001055811">
    <property type="component" value="Linkage Group LG01"/>
</dbReference>
<accession>A0ACB9H7U5</accession>
<reference evidence="2" key="1">
    <citation type="journal article" date="2022" name="Mol. Ecol. Resour.">
        <title>The genomes of chicory, endive, great burdock and yacon provide insights into Asteraceae palaeo-polyploidization history and plant inulin production.</title>
        <authorList>
            <person name="Fan W."/>
            <person name="Wang S."/>
            <person name="Wang H."/>
            <person name="Wang A."/>
            <person name="Jiang F."/>
            <person name="Liu H."/>
            <person name="Zhao H."/>
            <person name="Xu D."/>
            <person name="Zhang Y."/>
        </authorList>
    </citation>
    <scope>NUCLEOTIDE SEQUENCE [LARGE SCALE GENOMIC DNA]</scope>
    <source>
        <strain evidence="2">cv. Punajuju</strain>
    </source>
</reference>
<dbReference type="EMBL" id="CM042009">
    <property type="protein sequence ID" value="KAI3791503.1"/>
    <property type="molecule type" value="Genomic_DNA"/>
</dbReference>